<dbReference type="EMBL" id="JEMG01000001">
    <property type="protein sequence ID" value="EYC51026.1"/>
    <property type="molecule type" value="Genomic_DNA"/>
</dbReference>
<dbReference type="eggNOG" id="ENOG5032X11">
    <property type="taxonomic scope" value="Bacteria"/>
</dbReference>
<dbReference type="RefSeq" id="WP_035606778.1">
    <property type="nucleotide sequence ID" value="NZ_JEMG01000001.1"/>
</dbReference>
<dbReference type="GO" id="GO:0016020">
    <property type="term" value="C:membrane"/>
    <property type="evidence" value="ECO:0007669"/>
    <property type="project" value="UniProtKB-SubCell"/>
</dbReference>
<dbReference type="InterPro" id="IPR025423">
    <property type="entry name" value="TMEM205-like"/>
</dbReference>
<reference evidence="7 8" key="1">
    <citation type="submission" date="2014-02" db="EMBL/GenBank/DDBJ databases">
        <title>Draft Genome of Hylemonella gracilis isolated from the Niagara River.</title>
        <authorList>
            <person name="Pawlowski D.R."/>
            <person name="Koudelka G.B."/>
        </authorList>
    </citation>
    <scope>NUCLEOTIDE SEQUENCE [LARGE SCALE GENOMIC DNA]</scope>
    <source>
        <strain evidence="7 8">Niagara R</strain>
    </source>
</reference>
<keyword evidence="2 5" id="KW-0812">Transmembrane</keyword>
<evidence type="ECO:0000256" key="2">
    <source>
        <dbReference type="ARBA" id="ARBA00022692"/>
    </source>
</evidence>
<feature type="domain" description="TMEM205-like" evidence="6">
    <location>
        <begin position="11"/>
        <end position="110"/>
    </location>
</feature>
<feature type="transmembrane region" description="Helical" evidence="5">
    <location>
        <begin position="87"/>
        <end position="109"/>
    </location>
</feature>
<comment type="subcellular location">
    <subcellularLocation>
        <location evidence="1">Membrane</location>
    </subcellularLocation>
</comment>
<dbReference type="AlphaFoldDB" id="A0A016XGT7"/>
<comment type="caution">
    <text evidence="7">The sequence shown here is derived from an EMBL/GenBank/DDBJ whole genome shotgun (WGS) entry which is preliminary data.</text>
</comment>
<evidence type="ECO:0000256" key="1">
    <source>
        <dbReference type="ARBA" id="ARBA00004370"/>
    </source>
</evidence>
<proteinExistence type="predicted"/>
<feature type="transmembrane region" description="Helical" evidence="5">
    <location>
        <begin position="115"/>
        <end position="136"/>
    </location>
</feature>
<feature type="transmembrane region" description="Helical" evidence="5">
    <location>
        <begin position="44"/>
        <end position="66"/>
    </location>
</feature>
<accession>A0A016XGT7</accession>
<dbReference type="Pfam" id="PF13664">
    <property type="entry name" value="DUF4149"/>
    <property type="match status" value="1"/>
</dbReference>
<dbReference type="Proteomes" id="UP000023268">
    <property type="component" value="Unassembled WGS sequence"/>
</dbReference>
<sequence>MQRLLFSLPAWAAALWWGSLTTIGFLVVPLLFLHLDTPAIAGRMAARLFTAQTWVSVSCTLFLLLASRTRGDEGRSAPQSALASARLPILAGLLLALLVELVVAPRIVARENLALWHRLGTGFYVLQWLCAGWTFWRMSRPLSIHSG</sequence>
<dbReference type="STRING" id="1458275.AZ34_08015"/>
<evidence type="ECO:0000313" key="8">
    <source>
        <dbReference type="Proteomes" id="UP000023268"/>
    </source>
</evidence>
<evidence type="ECO:0000256" key="4">
    <source>
        <dbReference type="ARBA" id="ARBA00023136"/>
    </source>
</evidence>
<dbReference type="OrthoDB" id="5797290at2"/>
<evidence type="ECO:0000256" key="5">
    <source>
        <dbReference type="SAM" id="Phobius"/>
    </source>
</evidence>
<protein>
    <recommendedName>
        <fullName evidence="6">TMEM205-like domain-containing protein</fullName>
    </recommendedName>
</protein>
<evidence type="ECO:0000259" key="6">
    <source>
        <dbReference type="Pfam" id="PF13664"/>
    </source>
</evidence>
<evidence type="ECO:0000256" key="3">
    <source>
        <dbReference type="ARBA" id="ARBA00022989"/>
    </source>
</evidence>
<name>A0A016XGT7_9BURK</name>
<keyword evidence="3 5" id="KW-1133">Transmembrane helix</keyword>
<keyword evidence="4 5" id="KW-0472">Membrane</keyword>
<evidence type="ECO:0000313" key="7">
    <source>
        <dbReference type="EMBL" id="EYC51026.1"/>
    </source>
</evidence>
<gene>
    <name evidence="7" type="ORF">AZ34_08015</name>
</gene>
<feature type="transmembrane region" description="Helical" evidence="5">
    <location>
        <begin position="12"/>
        <end position="32"/>
    </location>
</feature>
<organism evidence="7 8">
    <name type="scientific">Hylemonella gracilis str. Niagara R</name>
    <dbReference type="NCBI Taxonomy" id="1458275"/>
    <lineage>
        <taxon>Bacteria</taxon>
        <taxon>Pseudomonadati</taxon>
        <taxon>Pseudomonadota</taxon>
        <taxon>Betaproteobacteria</taxon>
        <taxon>Burkholderiales</taxon>
        <taxon>Comamonadaceae</taxon>
        <taxon>Hylemonella</taxon>
    </lineage>
</organism>